<sequence>MAKQPQQKVASQKSASSNFEDPFAAELSKRVSAIVGREQATKVTAQVLALYHEERFQGPIAHPKHLREYEDILPGSADRIIKMAEAALEHQKTMQKQALDADIQDTRDGRKYGFWALMALIGGALACGLSGHEVLAGLFLGTGALGTVGIFIRGKMGASASDHD</sequence>
<gene>
    <name evidence="2" type="ORF">SAMN03080610_00668</name>
</gene>
<organism evidence="2 3">
    <name type="scientific">Afifella marina DSM 2698</name>
    <dbReference type="NCBI Taxonomy" id="1120955"/>
    <lineage>
        <taxon>Bacteria</taxon>
        <taxon>Pseudomonadati</taxon>
        <taxon>Pseudomonadota</taxon>
        <taxon>Alphaproteobacteria</taxon>
        <taxon>Hyphomicrobiales</taxon>
        <taxon>Afifellaceae</taxon>
        <taxon>Afifella</taxon>
    </lineage>
</organism>
<dbReference type="RefSeq" id="WP_092809481.1">
    <property type="nucleotide sequence ID" value="NZ_FMVW01000001.1"/>
</dbReference>
<dbReference type="InterPro" id="IPR019284">
    <property type="entry name" value="RP532"/>
</dbReference>
<dbReference type="OrthoDB" id="7366810at2"/>
<keyword evidence="1" id="KW-1133">Transmembrane helix</keyword>
<accession>A0A1G5MGK9</accession>
<dbReference type="Pfam" id="PF10097">
    <property type="entry name" value="DUF2335"/>
    <property type="match status" value="1"/>
</dbReference>
<evidence type="ECO:0000313" key="3">
    <source>
        <dbReference type="Proteomes" id="UP000199347"/>
    </source>
</evidence>
<dbReference type="AlphaFoldDB" id="A0A1G5MGK9"/>
<name>A0A1G5MGK9_AFIMA</name>
<reference evidence="3" key="1">
    <citation type="submission" date="2016-10" db="EMBL/GenBank/DDBJ databases">
        <authorList>
            <person name="Varghese N."/>
            <person name="Submissions S."/>
        </authorList>
    </citation>
    <scope>NUCLEOTIDE SEQUENCE [LARGE SCALE GENOMIC DNA]</scope>
    <source>
        <strain evidence="3">DSM 2698</strain>
    </source>
</reference>
<keyword evidence="1" id="KW-0472">Membrane</keyword>
<protein>
    <submittedName>
        <fullName evidence="2">Uncharacterized membrane protein</fullName>
    </submittedName>
</protein>
<keyword evidence="1" id="KW-0812">Transmembrane</keyword>
<evidence type="ECO:0000313" key="2">
    <source>
        <dbReference type="EMBL" id="SCZ24327.1"/>
    </source>
</evidence>
<evidence type="ECO:0000256" key="1">
    <source>
        <dbReference type="SAM" id="Phobius"/>
    </source>
</evidence>
<dbReference type="Proteomes" id="UP000199347">
    <property type="component" value="Unassembled WGS sequence"/>
</dbReference>
<feature type="transmembrane region" description="Helical" evidence="1">
    <location>
        <begin position="137"/>
        <end position="154"/>
    </location>
</feature>
<keyword evidence="3" id="KW-1185">Reference proteome</keyword>
<proteinExistence type="predicted"/>
<dbReference type="EMBL" id="FMVW01000001">
    <property type="protein sequence ID" value="SCZ24327.1"/>
    <property type="molecule type" value="Genomic_DNA"/>
</dbReference>
<feature type="transmembrane region" description="Helical" evidence="1">
    <location>
        <begin position="112"/>
        <end position="131"/>
    </location>
</feature>